<protein>
    <submittedName>
        <fullName evidence="1">Putative uridine kinase C227.14</fullName>
    </submittedName>
</protein>
<name>A0A146L5B9_LYGHE</name>
<dbReference type="GO" id="GO:0016301">
    <property type="term" value="F:kinase activity"/>
    <property type="evidence" value="ECO:0007669"/>
    <property type="project" value="UniProtKB-KW"/>
</dbReference>
<dbReference type="InterPro" id="IPR027417">
    <property type="entry name" value="P-loop_NTPase"/>
</dbReference>
<reference evidence="1" key="1">
    <citation type="journal article" date="2016" name="Gigascience">
        <title>De novo construction of an expanded transcriptome assembly for the western tarnished plant bug, Lygus hesperus.</title>
        <authorList>
            <person name="Tassone E.E."/>
            <person name="Geib S.M."/>
            <person name="Hall B."/>
            <person name="Fabrick J.A."/>
            <person name="Brent C.S."/>
            <person name="Hull J.J."/>
        </authorList>
    </citation>
    <scope>NUCLEOTIDE SEQUENCE</scope>
</reference>
<dbReference type="AlphaFoldDB" id="A0A146L5B9"/>
<dbReference type="Gene3D" id="3.40.50.300">
    <property type="entry name" value="P-loop containing nucleotide triphosphate hydrolases"/>
    <property type="match status" value="2"/>
</dbReference>
<gene>
    <name evidence="1" type="primary">SPAC227.14_1</name>
    <name evidence="1" type="ORF">g.31892</name>
</gene>
<organism evidence="1">
    <name type="scientific">Lygus hesperus</name>
    <name type="common">Western plant bug</name>
    <dbReference type="NCBI Taxonomy" id="30085"/>
    <lineage>
        <taxon>Eukaryota</taxon>
        <taxon>Metazoa</taxon>
        <taxon>Ecdysozoa</taxon>
        <taxon>Arthropoda</taxon>
        <taxon>Hexapoda</taxon>
        <taxon>Insecta</taxon>
        <taxon>Pterygota</taxon>
        <taxon>Neoptera</taxon>
        <taxon>Paraneoptera</taxon>
        <taxon>Hemiptera</taxon>
        <taxon>Heteroptera</taxon>
        <taxon>Panheteroptera</taxon>
        <taxon>Cimicomorpha</taxon>
        <taxon>Miridae</taxon>
        <taxon>Mirini</taxon>
        <taxon>Lygus</taxon>
    </lineage>
</organism>
<accession>A0A146L5B9</accession>
<evidence type="ECO:0000313" key="1">
    <source>
        <dbReference type="EMBL" id="JAQ03691.1"/>
    </source>
</evidence>
<dbReference type="EMBL" id="GDHC01014938">
    <property type="protein sequence ID" value="JAQ03691.1"/>
    <property type="molecule type" value="Transcribed_RNA"/>
</dbReference>
<feature type="non-terminal residue" evidence="1">
    <location>
        <position position="128"/>
    </location>
</feature>
<sequence length="128" mass="14941">MPNSKLAHDRRGAHWTFDVSTFSALLQRLATEPCEIKARGWDHNLKDPSYDAITVPKDCRVVIVEGLYLGLTVEPWKSHIKPYINYYVLVACSHEEATRRGVRRNYNAGICKTMEESRRRWKYNDEDN</sequence>
<keyword evidence="1" id="KW-0808">Transferase</keyword>
<proteinExistence type="predicted"/>
<dbReference type="SUPFAM" id="SSF52540">
    <property type="entry name" value="P-loop containing nucleoside triphosphate hydrolases"/>
    <property type="match status" value="1"/>
</dbReference>
<keyword evidence="1" id="KW-0418">Kinase</keyword>